<dbReference type="Pfam" id="PF18911">
    <property type="entry name" value="PKD_4"/>
    <property type="match status" value="2"/>
</dbReference>
<dbReference type="Gene3D" id="2.60.40.10">
    <property type="entry name" value="Immunoglobulins"/>
    <property type="match status" value="3"/>
</dbReference>
<dbReference type="InterPro" id="IPR026371">
    <property type="entry name" value="PGF_CTERM"/>
</dbReference>
<dbReference type="Pfam" id="PF00801">
    <property type="entry name" value="PKD"/>
    <property type="match status" value="1"/>
</dbReference>
<dbReference type="InterPro" id="IPR026453">
    <property type="entry name" value="PGF_pre_PGF"/>
</dbReference>
<name>A0A832WBI5_9EURY</name>
<feature type="domain" description="PKD" evidence="3">
    <location>
        <begin position="398"/>
        <end position="468"/>
    </location>
</feature>
<dbReference type="Pfam" id="PF01522">
    <property type="entry name" value="Polysacc_deac_1"/>
    <property type="match status" value="1"/>
</dbReference>
<dbReference type="GO" id="GO:0005975">
    <property type="term" value="P:carbohydrate metabolic process"/>
    <property type="evidence" value="ECO:0007669"/>
    <property type="project" value="InterPro"/>
</dbReference>
<evidence type="ECO:0000313" key="5">
    <source>
        <dbReference type="EMBL" id="HIH95270.1"/>
    </source>
</evidence>
<dbReference type="CDD" id="cd00146">
    <property type="entry name" value="PKD"/>
    <property type="match status" value="3"/>
</dbReference>
<dbReference type="InterPro" id="IPR000601">
    <property type="entry name" value="PKD_dom"/>
</dbReference>
<dbReference type="InterPro" id="IPR022409">
    <property type="entry name" value="PKD/Chitinase_dom"/>
</dbReference>
<feature type="compositionally biased region" description="Low complexity" evidence="2">
    <location>
        <begin position="563"/>
        <end position="579"/>
    </location>
</feature>
<dbReference type="PROSITE" id="PS51677">
    <property type="entry name" value="NODB"/>
    <property type="match status" value="1"/>
</dbReference>
<protein>
    <submittedName>
        <fullName evidence="5">PGF-pre-PGF domain-containing protein</fullName>
    </submittedName>
</protein>
<reference evidence="5" key="1">
    <citation type="journal article" date="2020" name="bioRxiv">
        <title>A rank-normalized archaeal taxonomy based on genome phylogeny resolves widespread incomplete and uneven classifications.</title>
        <authorList>
            <person name="Rinke C."/>
            <person name="Chuvochina M."/>
            <person name="Mussig A.J."/>
            <person name="Chaumeil P.-A."/>
            <person name="Waite D.W."/>
            <person name="Whitman W.B."/>
            <person name="Parks D.H."/>
            <person name="Hugenholtz P."/>
        </authorList>
    </citation>
    <scope>NUCLEOTIDE SEQUENCE</scope>
    <source>
        <strain evidence="5">UBA8876</strain>
    </source>
</reference>
<gene>
    <name evidence="5" type="ORF">HA338_15010</name>
</gene>
<evidence type="ECO:0000313" key="6">
    <source>
        <dbReference type="Proteomes" id="UP000600774"/>
    </source>
</evidence>
<dbReference type="Pfam" id="PF18204">
    <property type="entry name" value="PGF-CTERM"/>
    <property type="match status" value="1"/>
</dbReference>
<comment type="caution">
    <text evidence="5">The sequence shown here is derived from an EMBL/GenBank/DDBJ whole genome shotgun (WGS) entry which is preliminary data.</text>
</comment>
<dbReference type="SUPFAM" id="SSF88713">
    <property type="entry name" value="Glycoside hydrolase/deacetylase"/>
    <property type="match status" value="1"/>
</dbReference>
<feature type="region of interest" description="Disordered" evidence="2">
    <location>
        <begin position="45"/>
        <end position="66"/>
    </location>
</feature>
<dbReference type="EMBL" id="DUJU01000170">
    <property type="protein sequence ID" value="HIH95270.1"/>
    <property type="molecule type" value="Genomic_DNA"/>
</dbReference>
<dbReference type="PROSITE" id="PS50093">
    <property type="entry name" value="PKD"/>
    <property type="match status" value="3"/>
</dbReference>
<accession>A0A832WBI5</accession>
<keyword evidence="1" id="KW-0732">Signal</keyword>
<dbReference type="PANTHER" id="PTHR36842:SF1">
    <property type="entry name" value="PROTEIN TOLB"/>
    <property type="match status" value="1"/>
</dbReference>
<feature type="domain" description="PKD" evidence="3">
    <location>
        <begin position="347"/>
        <end position="399"/>
    </location>
</feature>
<feature type="domain" description="NodB homology" evidence="4">
    <location>
        <begin position="76"/>
        <end position="297"/>
    </location>
</feature>
<evidence type="ECO:0000256" key="1">
    <source>
        <dbReference type="ARBA" id="ARBA00022729"/>
    </source>
</evidence>
<dbReference type="PANTHER" id="PTHR36842">
    <property type="entry name" value="PROTEIN TOLB HOMOLOG"/>
    <property type="match status" value="1"/>
</dbReference>
<feature type="region of interest" description="Disordered" evidence="2">
    <location>
        <begin position="555"/>
        <end position="591"/>
    </location>
</feature>
<feature type="domain" description="PKD" evidence="3">
    <location>
        <begin position="481"/>
        <end position="564"/>
    </location>
</feature>
<evidence type="ECO:0000256" key="2">
    <source>
        <dbReference type="SAM" id="MobiDB-lite"/>
    </source>
</evidence>
<dbReference type="OMA" id="VLYGHTI"/>
<dbReference type="SMART" id="SM00089">
    <property type="entry name" value="PKD"/>
    <property type="match status" value="3"/>
</dbReference>
<dbReference type="AlphaFoldDB" id="A0A832WBI5"/>
<dbReference type="SUPFAM" id="SSF49299">
    <property type="entry name" value="PKD domain"/>
    <property type="match status" value="3"/>
</dbReference>
<sequence>MKLIRFKPYVKYGLFLIFAISLASPACADTDQFLYNNWSEDSGNTTVNNSEHGNNGANNDSTTFSPNNLKSFSRPGGIALSWDDTGNTQTCYQYLPIFQKYNAKCTMNINKVSNSKIPRETLLYEMNALHEAGWEIAAHGYNHTNSVTFLSTYTPAEWLDQEIFPNIVELTRCGYPVSTFAYPYSDRNPTTDAIVAPYFRTLRTGVPDVINDNVNQTPLAYYDWDDDQLLYGVEIDDHTDTSLQSIQYGIDRAIEDGTVLVLYGHTITESVTGRYQTSTARLDAILNYTSSNGGVFYRMGELGNTSWVQLPRFSNVTANFTVSTNIIFAGKNVTFTDYSINQTTELFDFGDGSPASNTANVVHTYTTPGTYTVNLTVTNDVSSDSMLQTITVVEPATPVANFTSNCTTGHQPLSVAFKDTSTGVRTSWAWDFGDGNTSTRQNPVHEYSKVGNYSVRLTVENDEGSNSTQKINYITVLPQPPSANFYSNVTSGNVPLTVQFCDSSTGTPASWNWDFGDGYTSTEQNPVHTYCTAGTFNICLAVSNAGGTSSKAASITVMEESSSEGSNSGGSSHSSSSRSSGGGGGSPEPAKNVEVKELSQVFITNDNPAKFNFPKNATAIVYLSFDSKKTVGKTTTIVEMLKNKSTLTPETPEGEVYNYLNIWVGNSGYATEKNIENPVVCFRVEKGWIQDKGIDQASVVLNRYGEKKWNELPGTLLREDDEYLYFTAETPGFSPFAITGKLTAQEDVIEILPEPEAQVPEQNESMESDIEEKPEKTMPGFESIYCIIGLLGVFLWRRG</sequence>
<dbReference type="FunFam" id="2.60.40.10:FF:000270">
    <property type="entry name" value="Cell surface protein"/>
    <property type="match status" value="2"/>
</dbReference>
<dbReference type="InterPro" id="IPR002509">
    <property type="entry name" value="NODB_dom"/>
</dbReference>
<dbReference type="RefSeq" id="WP_011022311.1">
    <property type="nucleotide sequence ID" value="NZ_DUJU01000170.1"/>
</dbReference>
<dbReference type="Gene3D" id="3.20.20.370">
    <property type="entry name" value="Glycoside hydrolase/deacetylase"/>
    <property type="match status" value="1"/>
</dbReference>
<evidence type="ECO:0000259" key="3">
    <source>
        <dbReference type="PROSITE" id="PS50093"/>
    </source>
</evidence>
<dbReference type="CDD" id="cd10967">
    <property type="entry name" value="CE4_GLA_like_6s"/>
    <property type="match status" value="1"/>
</dbReference>
<proteinExistence type="predicted"/>
<dbReference type="InterPro" id="IPR013783">
    <property type="entry name" value="Ig-like_fold"/>
</dbReference>
<feature type="compositionally biased region" description="Low complexity" evidence="2">
    <location>
        <begin position="48"/>
        <end position="59"/>
    </location>
</feature>
<evidence type="ECO:0000259" key="4">
    <source>
        <dbReference type="PROSITE" id="PS51677"/>
    </source>
</evidence>
<organism evidence="5 6">
    <name type="scientific">Methanosarcina acetivorans</name>
    <dbReference type="NCBI Taxonomy" id="2214"/>
    <lineage>
        <taxon>Archaea</taxon>
        <taxon>Methanobacteriati</taxon>
        <taxon>Methanobacteriota</taxon>
        <taxon>Stenosarchaea group</taxon>
        <taxon>Methanomicrobia</taxon>
        <taxon>Methanosarcinales</taxon>
        <taxon>Methanosarcinaceae</taxon>
        <taxon>Methanosarcina</taxon>
    </lineage>
</organism>
<dbReference type="Proteomes" id="UP000600774">
    <property type="component" value="Unassembled WGS sequence"/>
</dbReference>
<dbReference type="InterPro" id="IPR011330">
    <property type="entry name" value="Glyco_hydro/deAcase_b/a-brl"/>
</dbReference>
<dbReference type="InterPro" id="IPR035986">
    <property type="entry name" value="PKD_dom_sf"/>
</dbReference>
<dbReference type="GO" id="GO:0016810">
    <property type="term" value="F:hydrolase activity, acting on carbon-nitrogen (but not peptide) bonds"/>
    <property type="evidence" value="ECO:0007669"/>
    <property type="project" value="InterPro"/>
</dbReference>
<dbReference type="NCBIfam" id="TIGR04213">
    <property type="entry name" value="PGF_pre_PGF"/>
    <property type="match status" value="1"/>
</dbReference>